<name>A0A428JCR4_9BACT</name>
<evidence type="ECO:0000313" key="3">
    <source>
        <dbReference type="Proteomes" id="UP000280066"/>
    </source>
</evidence>
<evidence type="ECO:0000256" key="1">
    <source>
        <dbReference type="SAM" id="Phobius"/>
    </source>
</evidence>
<accession>A0A428JCR4</accession>
<keyword evidence="1" id="KW-0812">Transmembrane</keyword>
<dbReference type="OrthoDB" id="894406at2"/>
<keyword evidence="3" id="KW-1185">Reference proteome</keyword>
<reference evidence="2 3" key="1">
    <citation type="submission" date="2018-12" db="EMBL/GenBank/DDBJ databases">
        <authorList>
            <person name="Feng G."/>
            <person name="Zhu H."/>
        </authorList>
    </citation>
    <scope>NUCLEOTIDE SEQUENCE [LARGE SCALE GENOMIC DNA]</scope>
    <source>
        <strain evidence="2 3">9PBR-2</strain>
    </source>
</reference>
<organism evidence="2 3">
    <name type="scientific">Hymenobacter metallilatus</name>
    <dbReference type="NCBI Taxonomy" id="2493666"/>
    <lineage>
        <taxon>Bacteria</taxon>
        <taxon>Pseudomonadati</taxon>
        <taxon>Bacteroidota</taxon>
        <taxon>Cytophagia</taxon>
        <taxon>Cytophagales</taxon>
        <taxon>Hymenobacteraceae</taxon>
        <taxon>Hymenobacter</taxon>
    </lineage>
</organism>
<protein>
    <submittedName>
        <fullName evidence="2">Uncharacterized protein</fullName>
    </submittedName>
</protein>
<keyword evidence="1" id="KW-1133">Transmembrane helix</keyword>
<gene>
    <name evidence="2" type="ORF">EI290_16400</name>
</gene>
<feature type="transmembrane region" description="Helical" evidence="1">
    <location>
        <begin position="48"/>
        <end position="68"/>
    </location>
</feature>
<dbReference type="EMBL" id="RWIS01000011">
    <property type="protein sequence ID" value="RSK29915.1"/>
    <property type="molecule type" value="Genomic_DNA"/>
</dbReference>
<dbReference type="RefSeq" id="WP_125432597.1">
    <property type="nucleotide sequence ID" value="NZ_RWIS01000011.1"/>
</dbReference>
<keyword evidence="1" id="KW-0472">Membrane</keyword>
<comment type="caution">
    <text evidence="2">The sequence shown here is derived from an EMBL/GenBank/DDBJ whole genome shotgun (WGS) entry which is preliminary data.</text>
</comment>
<proteinExistence type="predicted"/>
<dbReference type="AlphaFoldDB" id="A0A428JCR4"/>
<sequence length="71" mass="8065">MAWLLFTPIGALYLLIRYRGSAKRQQVLAQEYENEYANVGHVMVMNTVAAVLIVVVLGMLLMVPICVWRQV</sequence>
<dbReference type="Proteomes" id="UP000280066">
    <property type="component" value="Unassembled WGS sequence"/>
</dbReference>
<evidence type="ECO:0000313" key="2">
    <source>
        <dbReference type="EMBL" id="RSK29915.1"/>
    </source>
</evidence>